<reference evidence="1" key="1">
    <citation type="submission" date="2019-08" db="EMBL/GenBank/DDBJ databases">
        <authorList>
            <person name="Kucharzyk K."/>
            <person name="Murdoch R.W."/>
            <person name="Higgins S."/>
            <person name="Loffler F."/>
        </authorList>
    </citation>
    <scope>NUCLEOTIDE SEQUENCE</scope>
</reference>
<protein>
    <submittedName>
        <fullName evidence="1">Uncharacterized protein</fullName>
    </submittedName>
</protein>
<accession>A0A645EGT2</accession>
<sequence length="90" mass="9787">MGLFKGPVVQVMVRFGLLEVVRGEVCGTLLQQRLVVSLQPPQVVSSTGNDGFHGLALGVHGIEGYQRIGQVHHRKQYLGHGDLVGLLLYL</sequence>
<evidence type="ECO:0000313" key="1">
    <source>
        <dbReference type="EMBL" id="MPN01225.1"/>
    </source>
</evidence>
<name>A0A645EGT2_9ZZZZ</name>
<proteinExistence type="predicted"/>
<comment type="caution">
    <text evidence="1">The sequence shown here is derived from an EMBL/GenBank/DDBJ whole genome shotgun (WGS) entry which is preliminary data.</text>
</comment>
<dbReference type="EMBL" id="VSSQ01047246">
    <property type="protein sequence ID" value="MPN01225.1"/>
    <property type="molecule type" value="Genomic_DNA"/>
</dbReference>
<organism evidence="1">
    <name type="scientific">bioreactor metagenome</name>
    <dbReference type="NCBI Taxonomy" id="1076179"/>
    <lineage>
        <taxon>unclassified sequences</taxon>
        <taxon>metagenomes</taxon>
        <taxon>ecological metagenomes</taxon>
    </lineage>
</organism>
<gene>
    <name evidence="1" type="ORF">SDC9_148431</name>
</gene>
<dbReference type="AlphaFoldDB" id="A0A645EGT2"/>